<evidence type="ECO:0000313" key="1">
    <source>
        <dbReference type="EMBL" id="VVC03970.1"/>
    </source>
</evidence>
<protein>
    <recommendedName>
        <fullName evidence="3">Nudix hydrolase domain-containing protein</fullName>
    </recommendedName>
</protein>
<dbReference type="Proteomes" id="UP000789941">
    <property type="component" value="Unassembled WGS sequence"/>
</dbReference>
<reference evidence="1 2" key="1">
    <citation type="submission" date="2019-08" db="EMBL/GenBank/DDBJ databases">
        <authorList>
            <person name="Vazquez-Campos X."/>
        </authorList>
    </citation>
    <scope>NUCLEOTIDE SEQUENCE [LARGE SCALE GENOMIC DNA]</scope>
    <source>
        <strain evidence="1">LFW-283_2</strain>
    </source>
</reference>
<name>A0A5E4LPL6_9ARCH</name>
<sequence>MEKKLISRLHKYFYTIARREGVERMAVGLFLISEDKLLVMQNSIPKAKIGNEETIDQVIEALAKEHGIEDLRVIALIDRVNEIIDGEQVHRLNFAVSGKLQNQEKYVWLSEEELPKQLQKTLENYWKKKNNMVKWQFL</sequence>
<accession>A0A5E4LPL6</accession>
<dbReference type="AlphaFoldDB" id="A0A5E4LPL6"/>
<evidence type="ECO:0000313" key="2">
    <source>
        <dbReference type="Proteomes" id="UP000789941"/>
    </source>
</evidence>
<organism evidence="1 2">
    <name type="scientific">Candidatus Bilamarchaeum dharawalense</name>
    <dbReference type="NCBI Taxonomy" id="2885759"/>
    <lineage>
        <taxon>Archaea</taxon>
        <taxon>Candidatus Micrarchaeota</taxon>
        <taxon>Candidatus Micrarchaeia</taxon>
        <taxon>Candidatus Anstonellales</taxon>
        <taxon>Candidatus Bilamarchaeaceae</taxon>
        <taxon>Candidatus Bilamarchaeum</taxon>
    </lineage>
</organism>
<comment type="caution">
    <text evidence="1">The sequence shown here is derived from an EMBL/GenBank/DDBJ whole genome shotgun (WGS) entry which is preliminary data.</text>
</comment>
<dbReference type="EMBL" id="CABMJJ010000009">
    <property type="protein sequence ID" value="VVC03970.1"/>
    <property type="molecule type" value="Genomic_DNA"/>
</dbReference>
<gene>
    <name evidence="1" type="ORF">LFW2832_00641</name>
</gene>
<evidence type="ECO:0008006" key="3">
    <source>
        <dbReference type="Google" id="ProtNLM"/>
    </source>
</evidence>
<proteinExistence type="predicted"/>